<feature type="region of interest" description="Disordered" evidence="1">
    <location>
        <begin position="347"/>
        <end position="367"/>
    </location>
</feature>
<accession>A0A1J5QVI2</accession>
<feature type="region of interest" description="Disordered" evidence="1">
    <location>
        <begin position="1"/>
        <end position="30"/>
    </location>
</feature>
<feature type="region of interest" description="Disordered" evidence="1">
    <location>
        <begin position="253"/>
        <end position="301"/>
    </location>
</feature>
<dbReference type="EMBL" id="MLJW01000919">
    <property type="protein sequence ID" value="OIQ81483.1"/>
    <property type="molecule type" value="Genomic_DNA"/>
</dbReference>
<proteinExistence type="predicted"/>
<evidence type="ECO:0000313" key="2">
    <source>
        <dbReference type="EMBL" id="OIQ81483.1"/>
    </source>
</evidence>
<evidence type="ECO:0000256" key="1">
    <source>
        <dbReference type="SAM" id="MobiDB-lite"/>
    </source>
</evidence>
<reference evidence="2" key="1">
    <citation type="submission" date="2016-10" db="EMBL/GenBank/DDBJ databases">
        <title>Sequence of Gallionella enrichment culture.</title>
        <authorList>
            <person name="Poehlein A."/>
            <person name="Muehling M."/>
            <person name="Daniel R."/>
        </authorList>
    </citation>
    <scope>NUCLEOTIDE SEQUENCE</scope>
</reference>
<comment type="caution">
    <text evidence="2">The sequence shown here is derived from an EMBL/GenBank/DDBJ whole genome shotgun (WGS) entry which is preliminary data.</text>
</comment>
<dbReference type="AlphaFoldDB" id="A0A1J5QVI2"/>
<sequence>MVSERPVTVGLGRHRAQAEPGVHVRRREPSSHEPFLLGVEQTGPEQMPDVAGHGVDRTFVRVQRDRRVAAALVVDPELLPESRGKVGCPYAPSLGARSAECLKECSAGQRGLVRVALDLAQGDRSGRESPVAPLHRVAGVLPSLVSQAPTAEVRVLQEAITIRVAVVGHPGEGPLHRGKQCLDLVRRHAPTPGVVQEADPQRSGVDRPVVDGRKFTATVAEVDRLVPHLVQDLPRLLGGLVIDDGALVGRKHAQSARSELGAERQQHARRPKRVTPEQREEPRRTCGEEGVVRRERRAHPQSCEVGERLVDECREPAVVAGHGRDRPLGSCGRRRSDESARCRRCDLPAENGRGTRGHRRTPHESRREWVDQVDLGAVRA</sequence>
<protein>
    <submittedName>
        <fullName evidence="2">Uncharacterized protein</fullName>
    </submittedName>
</protein>
<gene>
    <name evidence="2" type="ORF">GALL_367410</name>
</gene>
<feature type="compositionally biased region" description="Basic and acidic residues" evidence="1">
    <location>
        <begin position="274"/>
        <end position="293"/>
    </location>
</feature>
<name>A0A1J5QVI2_9ZZZZ</name>
<organism evidence="2">
    <name type="scientific">mine drainage metagenome</name>
    <dbReference type="NCBI Taxonomy" id="410659"/>
    <lineage>
        <taxon>unclassified sequences</taxon>
        <taxon>metagenomes</taxon>
        <taxon>ecological metagenomes</taxon>
    </lineage>
</organism>